<sequence>MRVGLLSFAHVHAEQYQALLRAMPGVELVGFWDDSVNANGYAQRFALQRYLTPQQLLAQALDAIIICSETSRHREFVELSARAGVHILCEKPIALTLNEAEAMREICVKHGVTFMTAFPMRFDPSCSALRQAVQQGQLGGILGINGVNHSENPAVHRAWFADPALSGGGAVMDHVVHLADLLRWCFACEVAEVYAALQWTGGAGELTAPLDTAGLVLLTLTNGVQASIDCSWNRPATYPRWGHLKLDVVGTEGLMVIDAFAEHLTVYAPDVSHPVQWPGFGADPNQAMLSAFLEAVRCQEAPPVSWQDGYEATRVVLAAYASAQQGQPVRLSPSHSPSKLSTVEEGEERRS</sequence>
<feature type="region of interest" description="Disordered" evidence="1">
    <location>
        <begin position="325"/>
        <end position="351"/>
    </location>
</feature>
<dbReference type="Pfam" id="PF01408">
    <property type="entry name" value="GFO_IDH_MocA"/>
    <property type="match status" value="1"/>
</dbReference>
<evidence type="ECO:0000256" key="1">
    <source>
        <dbReference type="SAM" id="MobiDB-lite"/>
    </source>
</evidence>
<evidence type="ECO:0000313" key="4">
    <source>
        <dbReference type="EMBL" id="MFB9991013.1"/>
    </source>
</evidence>
<dbReference type="InterPro" id="IPR051450">
    <property type="entry name" value="Gfo/Idh/MocA_Oxidoreductases"/>
</dbReference>
<feature type="domain" description="Gfo/Idh/MocA-like oxidoreductase N-terminal" evidence="2">
    <location>
        <begin position="13"/>
        <end position="117"/>
    </location>
</feature>
<dbReference type="InterPro" id="IPR000683">
    <property type="entry name" value="Gfo/Idh/MocA-like_OxRdtase_N"/>
</dbReference>
<reference evidence="4 5" key="1">
    <citation type="submission" date="2024-09" db="EMBL/GenBank/DDBJ databases">
        <authorList>
            <person name="Sun Q."/>
            <person name="Mori K."/>
        </authorList>
    </citation>
    <scope>NUCLEOTIDE SEQUENCE [LARGE SCALE GENOMIC DNA]</scope>
    <source>
        <strain evidence="4 5">JCM 13503</strain>
    </source>
</reference>
<accession>A0ABV6AXV8</accession>
<evidence type="ECO:0000259" key="2">
    <source>
        <dbReference type="Pfam" id="PF01408"/>
    </source>
</evidence>
<feature type="domain" description="GFO/IDH/MocA-like oxidoreductase" evidence="3">
    <location>
        <begin position="128"/>
        <end position="254"/>
    </location>
</feature>
<dbReference type="SUPFAM" id="SSF51735">
    <property type="entry name" value="NAD(P)-binding Rossmann-fold domains"/>
    <property type="match status" value="1"/>
</dbReference>
<dbReference type="SUPFAM" id="SSF55347">
    <property type="entry name" value="Glyceraldehyde-3-phosphate dehydrogenase-like, C-terminal domain"/>
    <property type="match status" value="1"/>
</dbReference>
<dbReference type="Gene3D" id="3.40.50.720">
    <property type="entry name" value="NAD(P)-binding Rossmann-like Domain"/>
    <property type="match status" value="1"/>
</dbReference>
<evidence type="ECO:0000259" key="3">
    <source>
        <dbReference type="Pfam" id="PF22725"/>
    </source>
</evidence>
<gene>
    <name evidence="4" type="ORF">ACFFLM_03325</name>
</gene>
<dbReference type="EMBL" id="JBHLYR010000011">
    <property type="protein sequence ID" value="MFB9991013.1"/>
    <property type="molecule type" value="Genomic_DNA"/>
</dbReference>
<proteinExistence type="predicted"/>
<feature type="compositionally biased region" description="Polar residues" evidence="1">
    <location>
        <begin position="325"/>
        <end position="341"/>
    </location>
</feature>
<name>A0ABV6AXV8_9DEIO</name>
<dbReference type="RefSeq" id="WP_380005528.1">
    <property type="nucleotide sequence ID" value="NZ_JBHLYR010000011.1"/>
</dbReference>
<dbReference type="InterPro" id="IPR055170">
    <property type="entry name" value="GFO_IDH_MocA-like_dom"/>
</dbReference>
<comment type="caution">
    <text evidence="4">The sequence shown here is derived from an EMBL/GenBank/DDBJ whole genome shotgun (WGS) entry which is preliminary data.</text>
</comment>
<protein>
    <submittedName>
        <fullName evidence="4">Gfo/Idh/MocA family protein</fullName>
    </submittedName>
</protein>
<dbReference type="Gene3D" id="3.30.360.10">
    <property type="entry name" value="Dihydrodipicolinate Reductase, domain 2"/>
    <property type="match status" value="1"/>
</dbReference>
<keyword evidence="5" id="KW-1185">Reference proteome</keyword>
<dbReference type="Proteomes" id="UP001589733">
    <property type="component" value="Unassembled WGS sequence"/>
</dbReference>
<dbReference type="InterPro" id="IPR036291">
    <property type="entry name" value="NAD(P)-bd_dom_sf"/>
</dbReference>
<evidence type="ECO:0000313" key="5">
    <source>
        <dbReference type="Proteomes" id="UP001589733"/>
    </source>
</evidence>
<dbReference type="Pfam" id="PF22725">
    <property type="entry name" value="GFO_IDH_MocA_C3"/>
    <property type="match status" value="1"/>
</dbReference>
<organism evidence="4 5">
    <name type="scientific">Deinococcus oregonensis</name>
    <dbReference type="NCBI Taxonomy" id="1805970"/>
    <lineage>
        <taxon>Bacteria</taxon>
        <taxon>Thermotogati</taxon>
        <taxon>Deinococcota</taxon>
        <taxon>Deinococci</taxon>
        <taxon>Deinococcales</taxon>
        <taxon>Deinococcaceae</taxon>
        <taxon>Deinococcus</taxon>
    </lineage>
</organism>
<dbReference type="PANTHER" id="PTHR43377">
    <property type="entry name" value="BILIVERDIN REDUCTASE A"/>
    <property type="match status" value="1"/>
</dbReference>
<dbReference type="PANTHER" id="PTHR43377:SF1">
    <property type="entry name" value="BILIVERDIN REDUCTASE A"/>
    <property type="match status" value="1"/>
</dbReference>